<dbReference type="FunFam" id="3.30.60.190:FF:000001">
    <property type="entry name" value="box C/D snoRNA protein 1"/>
    <property type="match status" value="1"/>
</dbReference>
<comment type="subunit">
    <text evidence="10">Interacts with FBL, SNU13, NOP58, NUFIP1, RUVBL1, RUVBL2 and TAF9. Interacts (via HIT-type zinc finger) with the RUVBL1/RUVBL2 complex in the presence of ADP.</text>
</comment>
<dbReference type="PROSITE" id="PS51083">
    <property type="entry name" value="ZF_HIT"/>
    <property type="match status" value="1"/>
</dbReference>
<evidence type="ECO:0000256" key="13">
    <source>
        <dbReference type="PROSITE-ProRule" id="PRU00453"/>
    </source>
</evidence>
<evidence type="ECO:0000313" key="15">
    <source>
        <dbReference type="EMBL" id="MPC76488.1"/>
    </source>
</evidence>
<evidence type="ECO:0000256" key="11">
    <source>
        <dbReference type="ARBA" id="ARBA00068630"/>
    </source>
</evidence>
<keyword evidence="16" id="KW-1185">Reference proteome</keyword>
<dbReference type="PANTHER" id="PTHR13483:SF3">
    <property type="entry name" value="BOX C_D SNORNA PROTEIN 1"/>
    <property type="match status" value="1"/>
</dbReference>
<dbReference type="Gene3D" id="3.30.60.190">
    <property type="match status" value="1"/>
</dbReference>
<protein>
    <recommendedName>
        <fullName evidence="11">Box C/D snoRNA protein 1</fullName>
    </recommendedName>
    <alternativeName>
        <fullName evidence="12">Zinc finger HIT domain-containing protein 6</fullName>
    </alternativeName>
</protein>
<organism evidence="15 16">
    <name type="scientific">Portunus trituberculatus</name>
    <name type="common">Swimming crab</name>
    <name type="synonym">Neptunus trituberculatus</name>
    <dbReference type="NCBI Taxonomy" id="210409"/>
    <lineage>
        <taxon>Eukaryota</taxon>
        <taxon>Metazoa</taxon>
        <taxon>Ecdysozoa</taxon>
        <taxon>Arthropoda</taxon>
        <taxon>Crustacea</taxon>
        <taxon>Multicrustacea</taxon>
        <taxon>Malacostraca</taxon>
        <taxon>Eumalacostraca</taxon>
        <taxon>Eucarida</taxon>
        <taxon>Decapoda</taxon>
        <taxon>Pleocyemata</taxon>
        <taxon>Brachyura</taxon>
        <taxon>Eubrachyura</taxon>
        <taxon>Portunoidea</taxon>
        <taxon>Portunidae</taxon>
        <taxon>Portuninae</taxon>
        <taxon>Portunus</taxon>
    </lineage>
</organism>
<dbReference type="OrthoDB" id="272357at2759"/>
<evidence type="ECO:0000256" key="2">
    <source>
        <dbReference type="ARBA" id="ARBA00022517"/>
    </source>
</evidence>
<sequence length="90" mass="9703">MASAAQPVEQKAVANKPRVCEECGEEAKYTCPGCGRRTCSLGCVREHKAASGCSGLRDRTKLVSKEDMNNLTLLSDYSLLPNTNKLGDLL</sequence>
<keyword evidence="3" id="KW-0597">Phosphoprotein</keyword>
<keyword evidence="4" id="KW-0479">Metal-binding</keyword>
<dbReference type="GO" id="GO:0000463">
    <property type="term" value="P:maturation of LSU-rRNA from tricistronic rRNA transcript (SSU-rRNA, 5.8S rRNA, LSU-rRNA)"/>
    <property type="evidence" value="ECO:0007669"/>
    <property type="project" value="TreeGrafter"/>
</dbReference>
<keyword evidence="1" id="KW-1017">Isopeptide bond</keyword>
<gene>
    <name evidence="15" type="primary">Znhit6</name>
    <name evidence="15" type="ORF">E2C01_070902</name>
</gene>
<evidence type="ECO:0000259" key="14">
    <source>
        <dbReference type="PROSITE" id="PS51083"/>
    </source>
</evidence>
<evidence type="ECO:0000256" key="4">
    <source>
        <dbReference type="ARBA" id="ARBA00022723"/>
    </source>
</evidence>
<keyword evidence="6" id="KW-0862">Zinc</keyword>
<dbReference type="GO" id="GO:0005634">
    <property type="term" value="C:nucleus"/>
    <property type="evidence" value="ECO:0007669"/>
    <property type="project" value="TreeGrafter"/>
</dbReference>
<dbReference type="Pfam" id="PF04438">
    <property type="entry name" value="zf-HIT"/>
    <property type="match status" value="1"/>
</dbReference>
<reference evidence="15 16" key="1">
    <citation type="submission" date="2019-05" db="EMBL/GenBank/DDBJ databases">
        <title>Another draft genome of Portunus trituberculatus and its Hox gene families provides insights of decapod evolution.</title>
        <authorList>
            <person name="Jeong J.-H."/>
            <person name="Song I."/>
            <person name="Kim S."/>
            <person name="Choi T."/>
            <person name="Kim D."/>
            <person name="Ryu S."/>
            <person name="Kim W."/>
        </authorList>
    </citation>
    <scope>NUCLEOTIDE SEQUENCE [LARGE SCALE GENOMIC DNA]</scope>
    <source>
        <tissue evidence="15">Muscle</tissue>
    </source>
</reference>
<keyword evidence="5 13" id="KW-0863">Zinc-finger</keyword>
<keyword evidence="2" id="KW-0690">Ribosome biogenesis</keyword>
<accession>A0A5B7I6K6</accession>
<evidence type="ECO:0000256" key="1">
    <source>
        <dbReference type="ARBA" id="ARBA00022499"/>
    </source>
</evidence>
<dbReference type="SUPFAM" id="SSF144232">
    <property type="entry name" value="HIT/MYND zinc finger-like"/>
    <property type="match status" value="1"/>
</dbReference>
<evidence type="ECO:0000256" key="12">
    <source>
        <dbReference type="ARBA" id="ARBA00077531"/>
    </source>
</evidence>
<dbReference type="CDD" id="cd23023">
    <property type="entry name" value="zf-HIT_BCD1"/>
    <property type="match status" value="1"/>
</dbReference>
<evidence type="ECO:0000256" key="6">
    <source>
        <dbReference type="ARBA" id="ARBA00022833"/>
    </source>
</evidence>
<dbReference type="Proteomes" id="UP000324222">
    <property type="component" value="Unassembled WGS sequence"/>
</dbReference>
<name>A0A5B7I6K6_PORTR</name>
<evidence type="ECO:0000313" key="16">
    <source>
        <dbReference type="Proteomes" id="UP000324222"/>
    </source>
</evidence>
<dbReference type="PANTHER" id="PTHR13483">
    <property type="entry name" value="BOX C_D SNORNA PROTEIN 1-RELATED"/>
    <property type="match status" value="1"/>
</dbReference>
<evidence type="ECO:0000256" key="3">
    <source>
        <dbReference type="ARBA" id="ARBA00022553"/>
    </source>
</evidence>
<dbReference type="InterPro" id="IPR007529">
    <property type="entry name" value="Znf_HIT"/>
</dbReference>
<evidence type="ECO:0000256" key="5">
    <source>
        <dbReference type="ARBA" id="ARBA00022771"/>
    </source>
</evidence>
<feature type="domain" description="HIT-type" evidence="14">
    <location>
        <begin position="20"/>
        <end position="53"/>
    </location>
</feature>
<dbReference type="InterPro" id="IPR051639">
    <property type="entry name" value="BCD1"/>
</dbReference>
<evidence type="ECO:0000256" key="8">
    <source>
        <dbReference type="ARBA" id="ARBA00049598"/>
    </source>
</evidence>
<comment type="function">
    <text evidence="8">Required for box C/D snoRNAs accumulation involved in snoRNA processing, snoRNA transport to the nucleolus and ribosome biogenesis.</text>
</comment>
<evidence type="ECO:0000256" key="7">
    <source>
        <dbReference type="ARBA" id="ARBA00022843"/>
    </source>
</evidence>
<evidence type="ECO:0000256" key="9">
    <source>
        <dbReference type="ARBA" id="ARBA00049654"/>
    </source>
</evidence>
<proteinExistence type="inferred from homology"/>
<comment type="caution">
    <text evidence="15">The sequence shown here is derived from an EMBL/GenBank/DDBJ whole genome shotgun (WGS) entry which is preliminary data.</text>
</comment>
<dbReference type="GO" id="GO:0000492">
    <property type="term" value="P:box C/D snoRNP assembly"/>
    <property type="evidence" value="ECO:0007669"/>
    <property type="project" value="TreeGrafter"/>
</dbReference>
<dbReference type="EMBL" id="VSRR010043510">
    <property type="protein sequence ID" value="MPC76488.1"/>
    <property type="molecule type" value="Genomic_DNA"/>
</dbReference>
<dbReference type="GO" id="GO:0008270">
    <property type="term" value="F:zinc ion binding"/>
    <property type="evidence" value="ECO:0007669"/>
    <property type="project" value="UniProtKB-UniRule"/>
</dbReference>
<dbReference type="AlphaFoldDB" id="A0A5B7I6K6"/>
<keyword evidence="7" id="KW-0832">Ubl conjugation</keyword>
<dbReference type="GO" id="GO:0048254">
    <property type="term" value="P:snoRNA localization"/>
    <property type="evidence" value="ECO:0007669"/>
    <property type="project" value="TreeGrafter"/>
</dbReference>
<dbReference type="GO" id="GO:0070761">
    <property type="term" value="C:pre-snoRNP complex"/>
    <property type="evidence" value="ECO:0007669"/>
    <property type="project" value="TreeGrafter"/>
</dbReference>
<evidence type="ECO:0000256" key="10">
    <source>
        <dbReference type="ARBA" id="ARBA00061949"/>
    </source>
</evidence>
<comment type="similarity">
    <text evidence="9">Belongs to the BCD1 family.</text>
</comment>